<dbReference type="Proteomes" id="UP000766486">
    <property type="component" value="Unassembled WGS sequence"/>
</dbReference>
<dbReference type="PROSITE" id="PS00061">
    <property type="entry name" value="ADH_SHORT"/>
    <property type="match status" value="1"/>
</dbReference>
<comment type="caution">
    <text evidence="4">The sequence shown here is derived from an EMBL/GenBank/DDBJ whole genome shotgun (WGS) entry which is preliminary data.</text>
</comment>
<dbReference type="Pfam" id="PF13561">
    <property type="entry name" value="adh_short_C2"/>
    <property type="match status" value="1"/>
</dbReference>
<dbReference type="PRINTS" id="PR00081">
    <property type="entry name" value="GDHRDH"/>
</dbReference>
<dbReference type="SUPFAM" id="SSF51735">
    <property type="entry name" value="NAD(P)-binding Rossmann-fold domains"/>
    <property type="match status" value="1"/>
</dbReference>
<name>A0ABY6V616_BIOOC</name>
<evidence type="ECO:0000256" key="1">
    <source>
        <dbReference type="ARBA" id="ARBA00006484"/>
    </source>
</evidence>
<keyword evidence="3" id="KW-0560">Oxidoreductase</keyword>
<dbReference type="EMBL" id="CABFNS010001060">
    <property type="protein sequence ID" value="VUC37879.1"/>
    <property type="molecule type" value="Genomic_DNA"/>
</dbReference>
<organism evidence="4 5">
    <name type="scientific">Bionectria ochroleuca</name>
    <name type="common">Gliocladium roseum</name>
    <dbReference type="NCBI Taxonomy" id="29856"/>
    <lineage>
        <taxon>Eukaryota</taxon>
        <taxon>Fungi</taxon>
        <taxon>Dikarya</taxon>
        <taxon>Ascomycota</taxon>
        <taxon>Pezizomycotina</taxon>
        <taxon>Sordariomycetes</taxon>
        <taxon>Hypocreomycetidae</taxon>
        <taxon>Hypocreales</taxon>
        <taxon>Bionectriaceae</taxon>
        <taxon>Clonostachys</taxon>
    </lineage>
</organism>
<protein>
    <submittedName>
        <fullName evidence="4">Uncharacterized protein</fullName>
    </submittedName>
</protein>
<dbReference type="InterPro" id="IPR036291">
    <property type="entry name" value="NAD(P)-bd_dom_sf"/>
</dbReference>
<dbReference type="PANTHER" id="PTHR42760:SF115">
    <property type="entry name" value="3-OXOACYL-[ACYL-CARRIER-PROTEIN] REDUCTASE FABG"/>
    <property type="match status" value="1"/>
</dbReference>
<dbReference type="PRINTS" id="PR00080">
    <property type="entry name" value="SDRFAMILY"/>
</dbReference>
<dbReference type="InterPro" id="IPR020904">
    <property type="entry name" value="Sc_DH/Rdtase_CS"/>
</dbReference>
<dbReference type="PANTHER" id="PTHR42760">
    <property type="entry name" value="SHORT-CHAIN DEHYDROGENASES/REDUCTASES FAMILY MEMBER"/>
    <property type="match status" value="1"/>
</dbReference>
<accession>A0ABY6V616</accession>
<dbReference type="Gene3D" id="3.40.50.720">
    <property type="entry name" value="NAD(P)-binding Rossmann-like Domain"/>
    <property type="match status" value="1"/>
</dbReference>
<gene>
    <name evidence="4" type="ORF">CLO192961_LOCUS486591</name>
</gene>
<comment type="similarity">
    <text evidence="1">Belongs to the short-chain dehydrogenases/reductases (SDR) family.</text>
</comment>
<evidence type="ECO:0000256" key="3">
    <source>
        <dbReference type="ARBA" id="ARBA00023002"/>
    </source>
</evidence>
<keyword evidence="5" id="KW-1185">Reference proteome</keyword>
<evidence type="ECO:0000313" key="4">
    <source>
        <dbReference type="EMBL" id="VUC37879.1"/>
    </source>
</evidence>
<proteinExistence type="inferred from homology"/>
<evidence type="ECO:0000256" key="2">
    <source>
        <dbReference type="ARBA" id="ARBA00022857"/>
    </source>
</evidence>
<keyword evidence="2" id="KW-0521">NADP</keyword>
<sequence length="289" mass="30549">MDQVCHPSLLSKAATLTPVQFLLKGKVAVVTGGCRGLGFAFAEALAGAGASIAILDVGSPDEALEELRSKYSAKFEFYHTNVTDREQVESTVQKIEKDFGSVDININAAGVVTDESFLTSSDKNLNSTFDVNFKGSFLVAQACANAMVRKLGPSGKPAAGKETSNGCIVFIASVATHIGTAVQNISVYTASKAAVRGLVKPMAMELAQYGIRVNSLSPGPMQTAMYAKVAKENPGFAHQMNKETMFGRAGYPEELKGCVLFLCSQASSWYTGQDLLVDGGASSWKHLAA</sequence>
<dbReference type="InterPro" id="IPR002347">
    <property type="entry name" value="SDR_fam"/>
</dbReference>
<reference evidence="4 5" key="1">
    <citation type="submission" date="2019-06" db="EMBL/GenBank/DDBJ databases">
        <authorList>
            <person name="Broberg M."/>
        </authorList>
    </citation>
    <scope>NUCLEOTIDE SEQUENCE [LARGE SCALE GENOMIC DNA]</scope>
</reference>
<evidence type="ECO:0000313" key="5">
    <source>
        <dbReference type="Proteomes" id="UP000766486"/>
    </source>
</evidence>